<organism evidence="8 9">
    <name type="scientific">Candidatus Neomicrothrix subdominans</name>
    <dbReference type="NCBI Taxonomy" id="2954438"/>
    <lineage>
        <taxon>Bacteria</taxon>
        <taxon>Bacillati</taxon>
        <taxon>Actinomycetota</taxon>
        <taxon>Acidimicrobiia</taxon>
        <taxon>Acidimicrobiales</taxon>
        <taxon>Microthrixaceae</taxon>
        <taxon>Candidatus Neomicrothrix</taxon>
    </lineage>
</organism>
<evidence type="ECO:0000256" key="6">
    <source>
        <dbReference type="RuleBase" id="RU363041"/>
    </source>
</evidence>
<feature type="transmembrane region" description="Helical" evidence="6">
    <location>
        <begin position="98"/>
        <end position="115"/>
    </location>
</feature>
<evidence type="ECO:0000256" key="1">
    <source>
        <dbReference type="ARBA" id="ARBA00004141"/>
    </source>
</evidence>
<evidence type="ECO:0000256" key="2">
    <source>
        <dbReference type="ARBA" id="ARBA00009142"/>
    </source>
</evidence>
<feature type="transmembrane region" description="Helical" evidence="6">
    <location>
        <begin position="292"/>
        <end position="311"/>
    </location>
</feature>
<keyword evidence="3 6" id="KW-0812">Transmembrane</keyword>
<feature type="transmembrane region" description="Helical" evidence="6">
    <location>
        <begin position="262"/>
        <end position="280"/>
    </location>
</feature>
<keyword evidence="5 6" id="KW-0472">Membrane</keyword>
<dbReference type="InterPro" id="IPR051598">
    <property type="entry name" value="TSUP/Inactive_protease-like"/>
</dbReference>
<protein>
    <recommendedName>
        <fullName evidence="6">Probable membrane transporter protein</fullName>
    </recommendedName>
</protein>
<comment type="similarity">
    <text evidence="2 6">Belongs to the 4-toluene sulfonate uptake permease (TSUP) (TC 2.A.102) family.</text>
</comment>
<evidence type="ECO:0000256" key="3">
    <source>
        <dbReference type="ARBA" id="ARBA00022692"/>
    </source>
</evidence>
<evidence type="ECO:0000313" key="8">
    <source>
        <dbReference type="EMBL" id="MBK9295573.1"/>
    </source>
</evidence>
<dbReference type="Proteomes" id="UP000727993">
    <property type="component" value="Unassembled WGS sequence"/>
</dbReference>
<sequence>MRGLLASPLGLLIGLSLGALGGGGSILAVPALVYGAGETAQVATSTSLLVVGAASFMGVGSHWRAGRVKWGHGLLFGITGLGGSYIGTAANQAVDPDVLLLAFSGVMVAAAVAMWRRNKSVSPAATDPAVETPEVVAAPAGSGASVTSTRSPAAPVRDAALASPAADHAGQTGDPPAAPRADDPESLSWAALPKVLLAGTVVGLMTGFFGVGGGFVIVPALVLTMGFSMPDAVGTSLVVIAINSAMALGLRAGSLDIHWGDALPFLVLAIVGTVLGKRIADRVPASKLTTGFVVLLIALAAYTAISSISQLL</sequence>
<dbReference type="EMBL" id="JADJZA010000001">
    <property type="protein sequence ID" value="MBK9295573.1"/>
    <property type="molecule type" value="Genomic_DNA"/>
</dbReference>
<reference evidence="8 9" key="1">
    <citation type="submission" date="2020-10" db="EMBL/GenBank/DDBJ databases">
        <title>Connecting structure to function with the recovery of over 1000 high-quality activated sludge metagenome-assembled genomes encoding full-length rRNA genes using long-read sequencing.</title>
        <authorList>
            <person name="Singleton C.M."/>
            <person name="Petriglieri F."/>
            <person name="Kristensen J.M."/>
            <person name="Kirkegaard R.H."/>
            <person name="Michaelsen T.Y."/>
            <person name="Andersen M.H."/>
            <person name="Karst S.M."/>
            <person name="Dueholm M.S."/>
            <person name="Nielsen P.H."/>
            <person name="Albertsen M."/>
        </authorList>
    </citation>
    <scope>NUCLEOTIDE SEQUENCE [LARGE SCALE GENOMIC DNA]</scope>
    <source>
        <strain evidence="8">Lyne_18-Q3-R50-59_MAXAC.006</strain>
    </source>
</reference>
<evidence type="ECO:0000256" key="7">
    <source>
        <dbReference type="SAM" id="MobiDB-lite"/>
    </source>
</evidence>
<evidence type="ECO:0000256" key="5">
    <source>
        <dbReference type="ARBA" id="ARBA00023136"/>
    </source>
</evidence>
<comment type="caution">
    <text evidence="8">The sequence shown here is derived from an EMBL/GenBank/DDBJ whole genome shotgun (WGS) entry which is preliminary data.</text>
</comment>
<dbReference type="InterPro" id="IPR002781">
    <property type="entry name" value="TM_pro_TauE-like"/>
</dbReference>
<dbReference type="GO" id="GO:0005886">
    <property type="term" value="C:plasma membrane"/>
    <property type="evidence" value="ECO:0007669"/>
    <property type="project" value="UniProtKB-SubCell"/>
</dbReference>
<feature type="compositionally biased region" description="Low complexity" evidence="7">
    <location>
        <begin position="160"/>
        <end position="169"/>
    </location>
</feature>
<keyword evidence="6" id="KW-1003">Cell membrane</keyword>
<dbReference type="Pfam" id="PF01925">
    <property type="entry name" value="TauE"/>
    <property type="match status" value="1"/>
</dbReference>
<feature type="transmembrane region" description="Helical" evidence="6">
    <location>
        <begin position="70"/>
        <end position="86"/>
    </location>
</feature>
<proteinExistence type="inferred from homology"/>
<keyword evidence="4 6" id="KW-1133">Transmembrane helix</keyword>
<feature type="transmembrane region" description="Helical" evidence="6">
    <location>
        <begin position="45"/>
        <end position="63"/>
    </location>
</feature>
<dbReference type="PANTHER" id="PTHR43701">
    <property type="entry name" value="MEMBRANE TRANSPORTER PROTEIN MJ0441-RELATED"/>
    <property type="match status" value="1"/>
</dbReference>
<comment type="subcellular location">
    <subcellularLocation>
        <location evidence="6">Cell membrane</location>
        <topology evidence="6">Multi-pass membrane protein</topology>
    </subcellularLocation>
    <subcellularLocation>
        <location evidence="1">Membrane</location>
        <topology evidence="1">Multi-pass membrane protein</topology>
    </subcellularLocation>
</comment>
<evidence type="ECO:0000256" key="4">
    <source>
        <dbReference type="ARBA" id="ARBA00022989"/>
    </source>
</evidence>
<feature type="region of interest" description="Disordered" evidence="7">
    <location>
        <begin position="160"/>
        <end position="184"/>
    </location>
</feature>
<evidence type="ECO:0000313" key="9">
    <source>
        <dbReference type="Proteomes" id="UP000727993"/>
    </source>
</evidence>
<dbReference type="AlphaFoldDB" id="A0A936TBX1"/>
<feature type="transmembrane region" description="Helical" evidence="6">
    <location>
        <begin position="195"/>
        <end position="220"/>
    </location>
</feature>
<name>A0A936TBX1_9ACTN</name>
<accession>A0A936TBX1</accession>
<dbReference type="PANTHER" id="PTHR43701:SF2">
    <property type="entry name" value="MEMBRANE TRANSPORTER PROTEIN YJNA-RELATED"/>
    <property type="match status" value="1"/>
</dbReference>
<gene>
    <name evidence="8" type="ORF">IPN02_01590</name>
</gene>